<dbReference type="Pfam" id="PF12706">
    <property type="entry name" value="Lactamase_B_2"/>
    <property type="match status" value="1"/>
</dbReference>
<dbReference type="Gene3D" id="3.60.15.10">
    <property type="entry name" value="Ribonuclease Z/Hydroxyacylglutathione hydrolase-like"/>
    <property type="match status" value="1"/>
</dbReference>
<organism evidence="2 3">
    <name type="scientific">Sulfurihydrogenibium azorense (strain DSM 15241 / OCM 825 / Az-Fu1)</name>
    <dbReference type="NCBI Taxonomy" id="204536"/>
    <lineage>
        <taxon>Bacteria</taxon>
        <taxon>Pseudomonadati</taxon>
        <taxon>Aquificota</taxon>
        <taxon>Aquificia</taxon>
        <taxon>Aquificales</taxon>
        <taxon>Hydrogenothermaceae</taxon>
        <taxon>Sulfurihydrogenibium</taxon>
    </lineage>
</organism>
<dbReference type="SUPFAM" id="SSF56281">
    <property type="entry name" value="Metallo-hydrolase/oxidoreductase"/>
    <property type="match status" value="1"/>
</dbReference>
<sequence>MWLHFGGKNIIIDPGPGSLIRMFERGLEPRDLNVVVLSHRHLDHVADVASVVESATDANKNKLDLLLAPYDALDGEDPVVLKYTKKGFKRIEIISMKNQYQLEEITIRPLIPHIHQGATVYSLEFRYKDKIFIYVPCGKFYEDMLYAYPQNPDLMVFNTTFVKPNLNYYHLSAEEVEKIIDKVRPKKVVLTHFSINMLKANPKKVAEGIKERTKVEVMAAHDGMKVEF</sequence>
<evidence type="ECO:0000259" key="1">
    <source>
        <dbReference type="Pfam" id="PF12706"/>
    </source>
</evidence>
<keyword evidence="3" id="KW-1185">Reference proteome</keyword>
<dbReference type="KEGG" id="saf:SULAZ_0293"/>
<dbReference type="RefSeq" id="WP_012674021.1">
    <property type="nucleotide sequence ID" value="NC_012438.1"/>
</dbReference>
<dbReference type="PANTHER" id="PTHR42663">
    <property type="entry name" value="HYDROLASE C777.06C-RELATED-RELATED"/>
    <property type="match status" value="1"/>
</dbReference>
<dbReference type="OrthoDB" id="9800940at2"/>
<protein>
    <submittedName>
        <fullName evidence="2">Metallo-beta-lactamase family protein</fullName>
    </submittedName>
</protein>
<name>C1DT51_SULAA</name>
<dbReference type="HOGENOM" id="CLU_074581_0_0_0"/>
<feature type="domain" description="Metallo-beta-lactamase" evidence="1">
    <location>
        <begin position="9"/>
        <end position="193"/>
    </location>
</feature>
<reference evidence="2 3" key="1">
    <citation type="journal article" date="2009" name="J. Bacteriol.">
        <title>Complete and draft genome sequences of six members of the Aquificales.</title>
        <authorList>
            <person name="Reysenbach A.L."/>
            <person name="Hamamura N."/>
            <person name="Podar M."/>
            <person name="Griffiths E."/>
            <person name="Ferreira S."/>
            <person name="Hochstein R."/>
            <person name="Heidelberg J."/>
            <person name="Johnson J."/>
            <person name="Mead D."/>
            <person name="Pohorille A."/>
            <person name="Sarmiento M."/>
            <person name="Schweighofer K."/>
            <person name="Seshadri R."/>
            <person name="Voytek M.A."/>
        </authorList>
    </citation>
    <scope>NUCLEOTIDE SEQUENCE [LARGE SCALE GENOMIC DNA]</scope>
    <source>
        <strain evidence="3">Az-Fu1 / DSM 15241 / OCM 825</strain>
    </source>
</reference>
<dbReference type="EMBL" id="CP001229">
    <property type="protein sequence ID" value="ACN98699.1"/>
    <property type="molecule type" value="Genomic_DNA"/>
</dbReference>
<evidence type="ECO:0000313" key="2">
    <source>
        <dbReference type="EMBL" id="ACN98699.1"/>
    </source>
</evidence>
<dbReference type="Proteomes" id="UP000001369">
    <property type="component" value="Chromosome"/>
</dbReference>
<dbReference type="AlphaFoldDB" id="C1DT51"/>
<dbReference type="InterPro" id="IPR036866">
    <property type="entry name" value="RibonucZ/Hydroxyglut_hydro"/>
</dbReference>
<evidence type="ECO:0000313" key="3">
    <source>
        <dbReference type="Proteomes" id="UP000001369"/>
    </source>
</evidence>
<proteinExistence type="predicted"/>
<dbReference type="eggNOG" id="COG1235">
    <property type="taxonomic scope" value="Bacteria"/>
</dbReference>
<gene>
    <name evidence="2" type="ordered locus">SULAZ_0293</name>
</gene>
<accession>C1DT51</accession>
<dbReference type="InterPro" id="IPR001279">
    <property type="entry name" value="Metallo-B-lactamas"/>
</dbReference>
<dbReference type="STRING" id="204536.SULAZ_0293"/>
<dbReference type="PANTHER" id="PTHR42663:SF6">
    <property type="entry name" value="HYDROLASE C777.06C-RELATED"/>
    <property type="match status" value="1"/>
</dbReference>